<feature type="domain" description="VPS9" evidence="2">
    <location>
        <begin position="237"/>
        <end position="390"/>
    </location>
</feature>
<dbReference type="GO" id="GO:0005769">
    <property type="term" value="C:early endosome"/>
    <property type="evidence" value="ECO:0007669"/>
    <property type="project" value="TreeGrafter"/>
</dbReference>
<dbReference type="STRING" id="299467.A0A443SAQ0"/>
<dbReference type="PANTHER" id="PTHR24170:SF1">
    <property type="entry name" value="DOMAIN PROTEIN, PUTATIVE (AFU_ORTHOLOGUE AFUA_1G09870)-RELATED"/>
    <property type="match status" value="1"/>
</dbReference>
<dbReference type="GO" id="GO:0030133">
    <property type="term" value="C:transport vesicle"/>
    <property type="evidence" value="ECO:0007669"/>
    <property type="project" value="TreeGrafter"/>
</dbReference>
<dbReference type="VEuPathDB" id="VectorBase:LDEU007411"/>
<dbReference type="InterPro" id="IPR003123">
    <property type="entry name" value="VPS9"/>
</dbReference>
<evidence type="ECO:0000259" key="2">
    <source>
        <dbReference type="PROSITE" id="PS51205"/>
    </source>
</evidence>
<dbReference type="Gene3D" id="1.20.1050.80">
    <property type="entry name" value="VPS9 domain"/>
    <property type="match status" value="1"/>
</dbReference>
<dbReference type="InterPro" id="IPR037191">
    <property type="entry name" value="VPS9_dom_sf"/>
</dbReference>
<organism evidence="3 4">
    <name type="scientific">Leptotrombidium deliense</name>
    <dbReference type="NCBI Taxonomy" id="299467"/>
    <lineage>
        <taxon>Eukaryota</taxon>
        <taxon>Metazoa</taxon>
        <taxon>Ecdysozoa</taxon>
        <taxon>Arthropoda</taxon>
        <taxon>Chelicerata</taxon>
        <taxon>Arachnida</taxon>
        <taxon>Acari</taxon>
        <taxon>Acariformes</taxon>
        <taxon>Trombidiformes</taxon>
        <taxon>Prostigmata</taxon>
        <taxon>Anystina</taxon>
        <taxon>Parasitengona</taxon>
        <taxon>Trombiculoidea</taxon>
        <taxon>Trombiculidae</taxon>
        <taxon>Leptotrombidium</taxon>
    </lineage>
</organism>
<evidence type="ECO:0000313" key="4">
    <source>
        <dbReference type="Proteomes" id="UP000288716"/>
    </source>
</evidence>
<proteinExistence type="predicted"/>
<feature type="region of interest" description="Disordered" evidence="1">
    <location>
        <begin position="391"/>
        <end position="410"/>
    </location>
</feature>
<dbReference type="Pfam" id="PF02204">
    <property type="entry name" value="VPS9"/>
    <property type="match status" value="1"/>
</dbReference>
<feature type="region of interest" description="Disordered" evidence="1">
    <location>
        <begin position="448"/>
        <end position="472"/>
    </location>
</feature>
<name>A0A443SAQ0_9ACAR</name>
<accession>A0A443SAQ0</accession>
<gene>
    <name evidence="3" type="ORF">B4U80_13189</name>
</gene>
<dbReference type="EMBL" id="NCKV01004637">
    <property type="protein sequence ID" value="RWS24628.1"/>
    <property type="molecule type" value="Genomic_DNA"/>
</dbReference>
<feature type="compositionally biased region" description="Polar residues" evidence="1">
    <location>
        <begin position="391"/>
        <end position="400"/>
    </location>
</feature>
<dbReference type="SUPFAM" id="SSF109993">
    <property type="entry name" value="VPS9 domain"/>
    <property type="match status" value="1"/>
</dbReference>
<dbReference type="GO" id="GO:0045022">
    <property type="term" value="P:early endosome to late endosome transport"/>
    <property type="evidence" value="ECO:0007669"/>
    <property type="project" value="TreeGrafter"/>
</dbReference>
<evidence type="ECO:0000256" key="1">
    <source>
        <dbReference type="SAM" id="MobiDB-lite"/>
    </source>
</evidence>
<dbReference type="PROSITE" id="PS51205">
    <property type="entry name" value="VPS9"/>
    <property type="match status" value="1"/>
</dbReference>
<dbReference type="GO" id="GO:0000149">
    <property type="term" value="F:SNARE binding"/>
    <property type="evidence" value="ECO:0007669"/>
    <property type="project" value="TreeGrafter"/>
</dbReference>
<dbReference type="GO" id="GO:0097422">
    <property type="term" value="C:tubular endosome"/>
    <property type="evidence" value="ECO:0007669"/>
    <property type="project" value="TreeGrafter"/>
</dbReference>
<dbReference type="InterPro" id="IPR051248">
    <property type="entry name" value="UPF0507/Ank_repeat_27"/>
</dbReference>
<dbReference type="Proteomes" id="UP000288716">
    <property type="component" value="Unassembled WGS sequence"/>
</dbReference>
<dbReference type="GO" id="GO:0005085">
    <property type="term" value="F:guanyl-nucleotide exchange factor activity"/>
    <property type="evidence" value="ECO:0007669"/>
    <property type="project" value="TreeGrafter"/>
</dbReference>
<evidence type="ECO:0000313" key="3">
    <source>
        <dbReference type="EMBL" id="RWS24628.1"/>
    </source>
</evidence>
<reference evidence="3 4" key="1">
    <citation type="journal article" date="2018" name="Gigascience">
        <title>Genomes of trombidid mites reveal novel predicted allergens and laterally-transferred genes associated with secondary metabolism.</title>
        <authorList>
            <person name="Dong X."/>
            <person name="Chaisiri K."/>
            <person name="Xia D."/>
            <person name="Armstrong S.D."/>
            <person name="Fang Y."/>
            <person name="Donnelly M.J."/>
            <person name="Kadowaki T."/>
            <person name="McGarry J.W."/>
            <person name="Darby A.C."/>
            <person name="Makepeace B.L."/>
        </authorList>
    </citation>
    <scope>NUCLEOTIDE SEQUENCE [LARGE SCALE GENOMIC DNA]</scope>
    <source>
        <strain evidence="3">UoL-UT</strain>
    </source>
</reference>
<protein>
    <submittedName>
        <fullName evidence="3">Ankyrin repeat domain-containing protein 27-like protein</fullName>
    </submittedName>
</protein>
<comment type="caution">
    <text evidence="3">The sequence shown here is derived from an EMBL/GenBank/DDBJ whole genome shotgun (WGS) entry which is preliminary data.</text>
</comment>
<dbReference type="PANTHER" id="PTHR24170">
    <property type="entry name" value="ANKYRIN REPEAT DOMAIN-CONTAINING PROTEIN 27"/>
    <property type="match status" value="1"/>
</dbReference>
<sequence length="472" mass="54060">MSERLDKNPFYRTLVKEFVDIYYELNANQWIVCVPSAQSLQCVQISRNFVCGHILKPSPLLKWHYIPLISNEISDVEIDNTFVIITRNNDENDKKKIAIIGEEIAYNSESKPYKIFVISSPLLWNFERMEAKKSEFDRNSLVTFTECKSYLRHLSTNITDDIEQKTRKLSSTYLILPSYLDDASRRFQAVVDWGVNRLQDDAKILESDEEFLPVAVESVVIGLVYSKIFEAVKKRFAAEEELFQRNCLELKRCQLTPVDLGAQAIFKSVKFAKSFLECALNLESKVTPLEKVYSLKKVVDSINGVLGDYIKNLSSPFGCANPCESIVGDDLVACLIYLLCETQVINLVNNVSFIKIFGEQLSQKNEFGYSLVTFEVAIEFIKQFDKCNSRFSSTSPTPDNNEIPRDKTKSECENKEFTDFEKTDLVTSRFDTQLENIRQLLNHSQQNFSHVGSHELETSSTTNHCDDDKELG</sequence>
<keyword evidence="4" id="KW-1185">Reference proteome</keyword>
<dbReference type="GO" id="GO:0005770">
    <property type="term" value="C:late endosome"/>
    <property type="evidence" value="ECO:0007669"/>
    <property type="project" value="TreeGrafter"/>
</dbReference>
<dbReference type="GO" id="GO:0005886">
    <property type="term" value="C:plasma membrane"/>
    <property type="evidence" value="ECO:0007669"/>
    <property type="project" value="TreeGrafter"/>
</dbReference>
<dbReference type="AlphaFoldDB" id="A0A443SAQ0"/>
<dbReference type="OrthoDB" id="411646at2759"/>